<dbReference type="NCBIfam" id="NF006043">
    <property type="entry name" value="PRK08186.1"/>
    <property type="match status" value="1"/>
</dbReference>
<dbReference type="SUPFAM" id="SSF75304">
    <property type="entry name" value="Amidase signature (AS) enzymes"/>
    <property type="match status" value="1"/>
</dbReference>
<feature type="domain" description="Amidase" evidence="2">
    <location>
        <begin position="54"/>
        <end position="496"/>
    </location>
</feature>
<organism evidence="3 4">
    <name type="scientific">Sarocladium strictum</name>
    <name type="common">Black bundle disease fungus</name>
    <name type="synonym">Acremonium strictum</name>
    <dbReference type="NCBI Taxonomy" id="5046"/>
    <lineage>
        <taxon>Eukaryota</taxon>
        <taxon>Fungi</taxon>
        <taxon>Dikarya</taxon>
        <taxon>Ascomycota</taxon>
        <taxon>Pezizomycotina</taxon>
        <taxon>Sordariomycetes</taxon>
        <taxon>Hypocreomycetidae</taxon>
        <taxon>Hypocreales</taxon>
        <taxon>Sarocladiaceae</taxon>
        <taxon>Sarocladium</taxon>
    </lineage>
</organism>
<gene>
    <name evidence="3" type="ORF">NLU13_2447</name>
</gene>
<dbReference type="Pfam" id="PF01425">
    <property type="entry name" value="Amidase"/>
    <property type="match status" value="1"/>
</dbReference>
<dbReference type="PANTHER" id="PTHR11895:SF169">
    <property type="entry name" value="GLUTAMYL-TRNA(GLN) AMIDOTRANSFERASE"/>
    <property type="match status" value="1"/>
</dbReference>
<reference evidence="3" key="1">
    <citation type="submission" date="2022-10" db="EMBL/GenBank/DDBJ databases">
        <title>Determination and structural analysis of whole genome sequence of Sarocladium strictum F4-1.</title>
        <authorList>
            <person name="Hu L."/>
            <person name="Jiang Y."/>
        </authorList>
    </citation>
    <scope>NUCLEOTIDE SEQUENCE</scope>
    <source>
        <strain evidence="3">F4-1</strain>
    </source>
</reference>
<proteinExistence type="predicted"/>
<evidence type="ECO:0000313" key="4">
    <source>
        <dbReference type="Proteomes" id="UP001175261"/>
    </source>
</evidence>
<sequence length="514" mass="55660">MAPAALVSEEADIQNKQKQKQNEGPTEAFDLEDASLNIENIEALYAAGSVTPVDVVRSIYRRIASSTDQAVWITLVPEEEALRSAEELVRRYQGEDAKPALYGIPFSVKDSIDIAGLPTTLACPSYAYTAVETAPVVQRILAEGGILIGKTNLDQFATGLNGTRSPYGSPRCVYDADYVSGGSSSGSVVSVAAGMVSFTVATDTAGSTRVPSAFNGVVGLKPTLGTISTVGLVPACKTADCITIIAKSSYTARRALQVMRAYDADDAYARDDLQLAVLAAQSSWWDARQGGRVRFAIPPWHVVNDALCQTYRQLFTDVVKTLSDLPFMSADHAVDYTPFASANAMLYGSSIVSQRIVAFKTYLDSHGMDKLHPVIRDIFSASTGFDAVRAYEDIFSLAKYKRDAARQFRSHQTSPVQKGFDVLVVPSTATHPTVDEMLSDPINLNKRLGSFTHFVNLLDLCAVAVPVGGTWKSVNGKQMPFSITLISTPGHDEDLLELAERLMNVDWTTRSRVD</sequence>
<name>A0AA39GUE2_SARSR</name>
<dbReference type="InterPro" id="IPR036928">
    <property type="entry name" value="AS_sf"/>
</dbReference>
<dbReference type="InterPro" id="IPR000120">
    <property type="entry name" value="Amidase"/>
</dbReference>
<dbReference type="EMBL" id="JAPDFR010000001">
    <property type="protein sequence ID" value="KAK0392953.1"/>
    <property type="molecule type" value="Genomic_DNA"/>
</dbReference>
<comment type="caution">
    <text evidence="3">The sequence shown here is derived from an EMBL/GenBank/DDBJ whole genome shotgun (WGS) entry which is preliminary data.</text>
</comment>
<dbReference type="GO" id="GO:0003824">
    <property type="term" value="F:catalytic activity"/>
    <property type="evidence" value="ECO:0007669"/>
    <property type="project" value="InterPro"/>
</dbReference>
<dbReference type="Proteomes" id="UP001175261">
    <property type="component" value="Unassembled WGS sequence"/>
</dbReference>
<dbReference type="AlphaFoldDB" id="A0AA39GUE2"/>
<dbReference type="Gene3D" id="3.90.1300.10">
    <property type="entry name" value="Amidase signature (AS) domain"/>
    <property type="match status" value="1"/>
</dbReference>
<evidence type="ECO:0000256" key="1">
    <source>
        <dbReference type="SAM" id="MobiDB-lite"/>
    </source>
</evidence>
<evidence type="ECO:0000313" key="3">
    <source>
        <dbReference type="EMBL" id="KAK0392953.1"/>
    </source>
</evidence>
<keyword evidence="4" id="KW-1185">Reference proteome</keyword>
<evidence type="ECO:0000259" key="2">
    <source>
        <dbReference type="Pfam" id="PF01425"/>
    </source>
</evidence>
<protein>
    <recommendedName>
        <fullName evidence="2">Amidase domain-containing protein</fullName>
    </recommendedName>
</protein>
<accession>A0AA39GUE2</accession>
<dbReference type="PANTHER" id="PTHR11895">
    <property type="entry name" value="TRANSAMIDASE"/>
    <property type="match status" value="1"/>
</dbReference>
<dbReference type="Gene3D" id="1.20.58.1700">
    <property type="match status" value="1"/>
</dbReference>
<dbReference type="InterPro" id="IPR023631">
    <property type="entry name" value="Amidase_dom"/>
</dbReference>
<feature type="region of interest" description="Disordered" evidence="1">
    <location>
        <begin position="1"/>
        <end position="26"/>
    </location>
</feature>